<dbReference type="CDD" id="cd07187">
    <property type="entry name" value="YvcK_like"/>
    <property type="match status" value="1"/>
</dbReference>
<protein>
    <recommendedName>
        <fullName evidence="2">Putative gluconeogenesis factor</fullName>
    </recommendedName>
</protein>
<keyword evidence="3" id="KW-1133">Transmembrane helix</keyword>
<dbReference type="HAMAP" id="MF_00973">
    <property type="entry name" value="Gluconeogen_factor"/>
    <property type="match status" value="1"/>
</dbReference>
<evidence type="ECO:0000256" key="2">
    <source>
        <dbReference type="HAMAP-Rule" id="MF_00973"/>
    </source>
</evidence>
<keyword evidence="3" id="KW-0812">Transmembrane</keyword>
<dbReference type="PANTHER" id="PTHR30135">
    <property type="entry name" value="UNCHARACTERIZED PROTEIN YVCK-RELATED"/>
    <property type="match status" value="1"/>
</dbReference>
<dbReference type="InterPro" id="IPR038136">
    <property type="entry name" value="CofD-like_dom_sf"/>
</dbReference>
<feature type="transmembrane region" description="Helical" evidence="3">
    <location>
        <begin position="28"/>
        <end position="52"/>
    </location>
</feature>
<dbReference type="AlphaFoldDB" id="A0A7C1FE11"/>
<comment type="subcellular location">
    <subcellularLocation>
        <location evidence="2">Cytoplasm</location>
    </subcellularLocation>
</comment>
<comment type="caution">
    <text evidence="4">The sequence shown here is derived from an EMBL/GenBank/DDBJ whole genome shotgun (WGS) entry which is preliminary data.</text>
</comment>
<dbReference type="PANTHER" id="PTHR30135:SF3">
    <property type="entry name" value="GLUCONEOGENESIS FACTOR-RELATED"/>
    <property type="match status" value="1"/>
</dbReference>
<reference evidence="4" key="1">
    <citation type="journal article" date="2020" name="mSystems">
        <title>Genome- and Community-Level Interaction Insights into Carbon Utilization and Element Cycling Functions of Hydrothermarchaeota in Hydrothermal Sediment.</title>
        <authorList>
            <person name="Zhou Z."/>
            <person name="Liu Y."/>
            <person name="Xu W."/>
            <person name="Pan J."/>
            <person name="Luo Z.H."/>
            <person name="Li M."/>
        </authorList>
    </citation>
    <scope>NUCLEOTIDE SEQUENCE [LARGE SCALE GENOMIC DNA]</scope>
    <source>
        <strain evidence="4">SpSt-289</strain>
    </source>
</reference>
<dbReference type="EMBL" id="DSMG01000037">
    <property type="protein sequence ID" value="HDX30397.1"/>
    <property type="molecule type" value="Genomic_DNA"/>
</dbReference>
<proteinExistence type="inferred from homology"/>
<dbReference type="GO" id="GO:0008360">
    <property type="term" value="P:regulation of cell shape"/>
    <property type="evidence" value="ECO:0007669"/>
    <property type="project" value="UniProtKB-UniRule"/>
</dbReference>
<feature type="transmembrane region" description="Helical" evidence="3">
    <location>
        <begin position="67"/>
        <end position="86"/>
    </location>
</feature>
<dbReference type="GO" id="GO:0005737">
    <property type="term" value="C:cytoplasm"/>
    <property type="evidence" value="ECO:0007669"/>
    <property type="project" value="UniProtKB-SubCell"/>
</dbReference>
<dbReference type="SUPFAM" id="SSF142338">
    <property type="entry name" value="CofD-like"/>
    <property type="match status" value="1"/>
</dbReference>
<dbReference type="InterPro" id="IPR002882">
    <property type="entry name" value="CofD"/>
</dbReference>
<dbReference type="Gene3D" id="3.40.50.10680">
    <property type="entry name" value="CofD-like domains"/>
    <property type="match status" value="1"/>
</dbReference>
<keyword evidence="1 2" id="KW-0963">Cytoplasm</keyword>
<evidence type="ECO:0000313" key="4">
    <source>
        <dbReference type="EMBL" id="HDX30397.1"/>
    </source>
</evidence>
<dbReference type="NCBIfam" id="TIGR01826">
    <property type="entry name" value="CofD_related"/>
    <property type="match status" value="1"/>
</dbReference>
<comment type="function">
    <text evidence="2">Required for morphogenesis under gluconeogenic growth conditions.</text>
</comment>
<dbReference type="InterPro" id="IPR010119">
    <property type="entry name" value="Gluconeogen_factor"/>
</dbReference>
<sequence length="452" mass="49809">MLAQTSHLLRALQKWLLRLRPGSGVKRWVFATLIGLFLTSLGLNLLLFVLIAESPFRSLLLDFLPGWLRASLLIILGLALGGLGIARLRSILQRNVWPELRTPEGQAMLRAFVKRQQRRQGPRVVAIGGGTGMPQLLRGLREYTDNITAIVTVADDGGSSGRLRRQTGALPPGDFRNNIAALSDAEGLMKSLFQYRFPETNGRDEDEQRNDLAGHSFGNLFIMTMAAITGSFEAAIAESSRVLAVRGRILPSTLENITLCAEVRRTNEDGHIEWVTVQGESNLPKSGGQIERVYLQPAHARAYPEAVRAILQADLIVAGPGSFYTSVLPNLLVEAIRDAILASSAVRIYICNVATQPGETDGYTVLDHLRKLREHVGDAFLIALANSNYTLQTQPSPSTRWVTIPPKSEWGDFQIFSGDVVDAERPWRHDSHKLAARLMGIYAALAERSHKV</sequence>
<accession>A0A7C1FE11</accession>
<organism evidence="4">
    <name type="scientific">Caldilinea aerophila</name>
    <dbReference type="NCBI Taxonomy" id="133453"/>
    <lineage>
        <taxon>Bacteria</taxon>
        <taxon>Bacillati</taxon>
        <taxon>Chloroflexota</taxon>
        <taxon>Caldilineae</taxon>
        <taxon>Caldilineales</taxon>
        <taxon>Caldilineaceae</taxon>
        <taxon>Caldilinea</taxon>
    </lineage>
</organism>
<gene>
    <name evidence="4" type="ORF">ENQ20_02765</name>
</gene>
<dbReference type="Pfam" id="PF01933">
    <property type="entry name" value="CofD"/>
    <property type="match status" value="1"/>
</dbReference>
<keyword evidence="3" id="KW-0472">Membrane</keyword>
<name>A0A7C1FE11_9CHLR</name>
<evidence type="ECO:0000256" key="1">
    <source>
        <dbReference type="ARBA" id="ARBA00022490"/>
    </source>
</evidence>
<dbReference type="GO" id="GO:0043743">
    <property type="term" value="F:LPPG:FO 2-phospho-L-lactate transferase activity"/>
    <property type="evidence" value="ECO:0007669"/>
    <property type="project" value="InterPro"/>
</dbReference>
<evidence type="ECO:0000256" key="3">
    <source>
        <dbReference type="SAM" id="Phobius"/>
    </source>
</evidence>
<comment type="similarity">
    <text evidence="2">Belongs to the gluconeogenesis factor family.</text>
</comment>